<name>E3S1Y1_PYRTT</name>
<evidence type="ECO:0000256" key="1">
    <source>
        <dbReference type="SAM" id="MobiDB-lite"/>
    </source>
</evidence>
<proteinExistence type="predicted"/>
<accession>E3S1Y1</accession>
<dbReference type="AlphaFoldDB" id="E3S1Y1"/>
<keyword evidence="3" id="KW-1185">Reference proteome</keyword>
<dbReference type="Proteomes" id="UP000001067">
    <property type="component" value="Unassembled WGS sequence"/>
</dbReference>
<dbReference type="KEGG" id="pte:PTT_16283"/>
<dbReference type="EMBL" id="GL536667">
    <property type="protein sequence ID" value="EFQ88018.1"/>
    <property type="molecule type" value="Genomic_DNA"/>
</dbReference>
<feature type="region of interest" description="Disordered" evidence="1">
    <location>
        <begin position="14"/>
        <end position="51"/>
    </location>
</feature>
<reference evidence="2 3" key="1">
    <citation type="journal article" date="2010" name="Genome Biol.">
        <title>A first genome assembly of the barley fungal pathogen Pyrenophora teres f. teres.</title>
        <authorList>
            <person name="Ellwood S.R."/>
            <person name="Liu Z."/>
            <person name="Syme R.A."/>
            <person name="Lai Z."/>
            <person name="Hane J.K."/>
            <person name="Keiper F."/>
            <person name="Moffat C.S."/>
            <person name="Oliver R.P."/>
            <person name="Friesen T.L."/>
        </authorList>
    </citation>
    <scope>NUCLEOTIDE SEQUENCE [LARGE SCALE GENOMIC DNA]</scope>
    <source>
        <strain evidence="2 3">0-1</strain>
    </source>
</reference>
<gene>
    <name evidence="2" type="ORF">PTT_16283</name>
</gene>
<organism evidence="3">
    <name type="scientific">Pyrenophora teres f. teres (strain 0-1)</name>
    <name type="common">Barley net blotch fungus</name>
    <name type="synonym">Drechslera teres f. teres</name>
    <dbReference type="NCBI Taxonomy" id="861557"/>
    <lineage>
        <taxon>Eukaryota</taxon>
        <taxon>Fungi</taxon>
        <taxon>Dikarya</taxon>
        <taxon>Ascomycota</taxon>
        <taxon>Pezizomycotina</taxon>
        <taxon>Dothideomycetes</taxon>
        <taxon>Pleosporomycetidae</taxon>
        <taxon>Pleosporales</taxon>
        <taxon>Pleosporineae</taxon>
        <taxon>Pleosporaceae</taxon>
        <taxon>Pyrenophora</taxon>
    </lineage>
</organism>
<evidence type="ECO:0000313" key="2">
    <source>
        <dbReference type="EMBL" id="EFQ88018.1"/>
    </source>
</evidence>
<evidence type="ECO:0000313" key="3">
    <source>
        <dbReference type="Proteomes" id="UP000001067"/>
    </source>
</evidence>
<dbReference type="HOGENOM" id="CLU_3107499_0_0_1"/>
<protein>
    <submittedName>
        <fullName evidence="2">Uncharacterized protein</fullName>
    </submittedName>
</protein>
<sequence>MDGYASTLVIKKLLTPGPSKHRPVPGPSEHGPVPGPSDLIFPIDPPEGYRR</sequence>